<proteinExistence type="predicted"/>
<dbReference type="EMBL" id="QXWZ01000015">
    <property type="protein sequence ID" value="NBI79079.1"/>
    <property type="molecule type" value="Genomic_DNA"/>
</dbReference>
<accession>A0A845RHN8</accession>
<reference evidence="1 2" key="1">
    <citation type="submission" date="2018-08" db="EMBL/GenBank/DDBJ databases">
        <title>Murine metabolic-syndrome-specific gut microbial biobank.</title>
        <authorList>
            <person name="Liu C."/>
        </authorList>
    </citation>
    <scope>NUCLEOTIDE SEQUENCE [LARGE SCALE GENOMIC DNA]</scope>
    <source>
        <strain evidence="1 2">X69</strain>
    </source>
</reference>
<gene>
    <name evidence="1" type="ORF">D3Z39_09375</name>
</gene>
<organism evidence="1 2">
    <name type="scientific">Anaerotruncus colihominis</name>
    <dbReference type="NCBI Taxonomy" id="169435"/>
    <lineage>
        <taxon>Bacteria</taxon>
        <taxon>Bacillati</taxon>
        <taxon>Bacillota</taxon>
        <taxon>Clostridia</taxon>
        <taxon>Eubacteriales</taxon>
        <taxon>Oscillospiraceae</taxon>
        <taxon>Anaerotruncus</taxon>
    </lineage>
</organism>
<protein>
    <submittedName>
        <fullName evidence="1">Uncharacterized protein</fullName>
    </submittedName>
</protein>
<evidence type="ECO:0000313" key="2">
    <source>
        <dbReference type="Proteomes" id="UP000446348"/>
    </source>
</evidence>
<name>A0A845RHN8_9FIRM</name>
<evidence type="ECO:0000313" key="1">
    <source>
        <dbReference type="EMBL" id="NBI79079.1"/>
    </source>
</evidence>
<dbReference type="Proteomes" id="UP000446348">
    <property type="component" value="Unassembled WGS sequence"/>
</dbReference>
<sequence length="70" mass="7991">MKIKELLDFSQAAGECKAKTQESFSFTLIRKYLQQLIINADKQGASKSREHITFISGRFSAFCYAIECCF</sequence>
<dbReference type="AlphaFoldDB" id="A0A845RHN8"/>
<comment type="caution">
    <text evidence="1">The sequence shown here is derived from an EMBL/GenBank/DDBJ whole genome shotgun (WGS) entry which is preliminary data.</text>
</comment>